<dbReference type="Gene3D" id="3.20.20.80">
    <property type="entry name" value="Glycosidases"/>
    <property type="match status" value="1"/>
</dbReference>
<evidence type="ECO:0000313" key="2">
    <source>
        <dbReference type="EMBL" id="RYR37925.1"/>
    </source>
</evidence>
<organism evidence="2 3">
    <name type="scientific">Arachis hypogaea</name>
    <name type="common">Peanut</name>
    <dbReference type="NCBI Taxonomy" id="3818"/>
    <lineage>
        <taxon>Eukaryota</taxon>
        <taxon>Viridiplantae</taxon>
        <taxon>Streptophyta</taxon>
        <taxon>Embryophyta</taxon>
        <taxon>Tracheophyta</taxon>
        <taxon>Spermatophyta</taxon>
        <taxon>Magnoliopsida</taxon>
        <taxon>eudicotyledons</taxon>
        <taxon>Gunneridae</taxon>
        <taxon>Pentapetalae</taxon>
        <taxon>rosids</taxon>
        <taxon>fabids</taxon>
        <taxon>Fabales</taxon>
        <taxon>Fabaceae</taxon>
        <taxon>Papilionoideae</taxon>
        <taxon>50 kb inversion clade</taxon>
        <taxon>dalbergioids sensu lato</taxon>
        <taxon>Dalbergieae</taxon>
        <taxon>Pterocarpus clade</taxon>
        <taxon>Arachis</taxon>
    </lineage>
</organism>
<proteinExistence type="predicted"/>
<dbReference type="GO" id="GO:0005975">
    <property type="term" value="P:carbohydrate metabolic process"/>
    <property type="evidence" value="ECO:0007669"/>
    <property type="project" value="InterPro"/>
</dbReference>
<dbReference type="InterPro" id="IPR001223">
    <property type="entry name" value="Glyco_hydro18_cat"/>
</dbReference>
<protein>
    <recommendedName>
        <fullName evidence="1">GH18 domain-containing protein</fullName>
    </recommendedName>
</protein>
<dbReference type="EMBL" id="SDMP01000009">
    <property type="protein sequence ID" value="RYR37925.1"/>
    <property type="molecule type" value="Genomic_DNA"/>
</dbReference>
<dbReference type="Proteomes" id="UP000289738">
    <property type="component" value="Chromosome A09"/>
</dbReference>
<dbReference type="AlphaFoldDB" id="A0A445BGW8"/>
<dbReference type="STRING" id="3818.A0A445BGW8"/>
<reference evidence="2 3" key="1">
    <citation type="submission" date="2019-01" db="EMBL/GenBank/DDBJ databases">
        <title>Sequencing of cultivated peanut Arachis hypogaea provides insights into genome evolution and oil improvement.</title>
        <authorList>
            <person name="Chen X."/>
        </authorList>
    </citation>
    <scope>NUCLEOTIDE SEQUENCE [LARGE SCALE GENOMIC DNA]</scope>
    <source>
        <strain evidence="3">cv. Fuhuasheng</strain>
        <tissue evidence="2">Leaves</tissue>
    </source>
</reference>
<feature type="domain" description="GH18" evidence="1">
    <location>
        <begin position="1"/>
        <end position="120"/>
    </location>
</feature>
<keyword evidence="3" id="KW-1185">Reference proteome</keyword>
<dbReference type="PROSITE" id="PS51910">
    <property type="entry name" value="GH18_2"/>
    <property type="match status" value="1"/>
</dbReference>
<sequence>MEGREYDPSPKQLSSKTQPFQRFYPSGLVFSMLNQSSHRKSFIHSSITTARLHGFQGLELNGASPVPASELADFGKLLEEWRAAITSEARNSSKPELLLVMAGYYLRPAEELGLGAFSGI</sequence>
<dbReference type="SUPFAM" id="SSF51445">
    <property type="entry name" value="(Trans)glycosidases"/>
    <property type="match status" value="1"/>
</dbReference>
<gene>
    <name evidence="2" type="ORF">Ahy_A09g042841</name>
</gene>
<evidence type="ECO:0000259" key="1">
    <source>
        <dbReference type="PROSITE" id="PS51910"/>
    </source>
</evidence>
<comment type="caution">
    <text evidence="2">The sequence shown here is derived from an EMBL/GenBank/DDBJ whole genome shotgun (WGS) entry which is preliminary data.</text>
</comment>
<accession>A0A445BGW8</accession>
<evidence type="ECO:0000313" key="3">
    <source>
        <dbReference type="Proteomes" id="UP000289738"/>
    </source>
</evidence>
<name>A0A445BGW8_ARAHY</name>
<dbReference type="InterPro" id="IPR017853">
    <property type="entry name" value="GH"/>
</dbReference>